<reference evidence="2 3" key="1">
    <citation type="submission" date="2016-10" db="EMBL/GenBank/DDBJ databases">
        <authorList>
            <person name="de Groot N.N."/>
        </authorList>
    </citation>
    <scope>NUCLEOTIDE SEQUENCE [LARGE SCALE GENOMIC DNA]</scope>
    <source>
        <strain evidence="2 3">DSM 43794</strain>
    </source>
</reference>
<evidence type="ECO:0000313" key="2">
    <source>
        <dbReference type="EMBL" id="SDQ48368.1"/>
    </source>
</evidence>
<organism evidence="2 3">
    <name type="scientific">Thermostaphylospora chromogena</name>
    <dbReference type="NCBI Taxonomy" id="35622"/>
    <lineage>
        <taxon>Bacteria</taxon>
        <taxon>Bacillati</taxon>
        <taxon>Actinomycetota</taxon>
        <taxon>Actinomycetes</taxon>
        <taxon>Streptosporangiales</taxon>
        <taxon>Thermomonosporaceae</taxon>
        <taxon>Thermostaphylospora</taxon>
    </lineage>
</organism>
<dbReference type="AlphaFoldDB" id="A0A1H1B8Q8"/>
<dbReference type="PANTHER" id="PTHR37163:SF1">
    <property type="entry name" value="DUF501 DOMAIN-CONTAINING PROTEIN"/>
    <property type="match status" value="1"/>
</dbReference>
<dbReference type="PANTHER" id="PTHR37163">
    <property type="entry name" value="CONSERVED PROTEIN"/>
    <property type="match status" value="1"/>
</dbReference>
<feature type="region of interest" description="Disordered" evidence="1">
    <location>
        <begin position="200"/>
        <end position="230"/>
    </location>
</feature>
<protein>
    <recommendedName>
        <fullName evidence="4">DUF501 domain-containing protein</fullName>
    </recommendedName>
</protein>
<gene>
    <name evidence="2" type="ORF">SAMN04489764_0854</name>
</gene>
<evidence type="ECO:0008006" key="4">
    <source>
        <dbReference type="Google" id="ProtNLM"/>
    </source>
</evidence>
<proteinExistence type="predicted"/>
<feature type="compositionally biased region" description="Basic and acidic residues" evidence="1">
    <location>
        <begin position="218"/>
        <end position="230"/>
    </location>
</feature>
<evidence type="ECO:0000256" key="1">
    <source>
        <dbReference type="SAM" id="MobiDB-lite"/>
    </source>
</evidence>
<dbReference type="Proteomes" id="UP000217103">
    <property type="component" value="Unassembled WGS sequence"/>
</dbReference>
<sequence length="230" mass="24289">MAEEREDGDVARDLPDAARTPGEEAPATRRRLTRRDAAVVERQLGRPPRGACRVAHRCPCGLPDVVETAPRLPGGEPFPTLFYLTCPRAASAIGTLEGSGMMRAMQARLAEDADLAARYRAAHEDYIARRDKAAAEAGLSPLPRGMQSAGGMPSRVKCLHALVAHELAVPGINPFGREALDALPEWWAAGPCVDVTTLEGLDDLPGEESAGTAADGADAGKRHGNGEAAR</sequence>
<name>A0A1H1B8Q8_9ACTN</name>
<accession>A0A1H1B8Q8</accession>
<dbReference type="STRING" id="35622.SAMN04489764_0854"/>
<keyword evidence="3" id="KW-1185">Reference proteome</keyword>
<dbReference type="InterPro" id="IPR007511">
    <property type="entry name" value="DUF501"/>
</dbReference>
<evidence type="ECO:0000313" key="3">
    <source>
        <dbReference type="Proteomes" id="UP000217103"/>
    </source>
</evidence>
<dbReference type="Pfam" id="PF04417">
    <property type="entry name" value="DUF501"/>
    <property type="match status" value="1"/>
</dbReference>
<feature type="region of interest" description="Disordered" evidence="1">
    <location>
        <begin position="1"/>
        <end position="37"/>
    </location>
</feature>
<dbReference type="EMBL" id="FNKK01000002">
    <property type="protein sequence ID" value="SDQ48368.1"/>
    <property type="molecule type" value="Genomic_DNA"/>
</dbReference>